<dbReference type="RefSeq" id="WP_173213609.1">
    <property type="nucleotide sequence ID" value="NZ_CP053921.1"/>
</dbReference>
<dbReference type="AlphaFoldDB" id="A0A7D3XPS8"/>
<accession>A0A7D3XPS8</accession>
<evidence type="ECO:0000313" key="3">
    <source>
        <dbReference type="Proteomes" id="UP000504693"/>
    </source>
</evidence>
<protein>
    <submittedName>
        <fullName evidence="2">Uncharacterized protein</fullName>
    </submittedName>
</protein>
<organism evidence="2 3">
    <name type="scientific">Erythrobacter mangrovi</name>
    <dbReference type="NCBI Taxonomy" id="2739433"/>
    <lineage>
        <taxon>Bacteria</taxon>
        <taxon>Pseudomonadati</taxon>
        <taxon>Pseudomonadota</taxon>
        <taxon>Alphaproteobacteria</taxon>
        <taxon>Sphingomonadales</taxon>
        <taxon>Erythrobacteraceae</taxon>
        <taxon>Erythrobacter/Porphyrobacter group</taxon>
        <taxon>Erythrobacter</taxon>
    </lineage>
</organism>
<feature type="transmembrane region" description="Helical" evidence="1">
    <location>
        <begin position="6"/>
        <end position="27"/>
    </location>
</feature>
<reference evidence="2 3" key="1">
    <citation type="submission" date="2020-05" db="EMBL/GenBank/DDBJ databases">
        <title>Erythrobacter mangrovi sp. nov., isolated from rhizosphere soil of mangrove plant (Kandelia candel).</title>
        <authorList>
            <person name="Ye Y.H."/>
        </authorList>
    </citation>
    <scope>NUCLEOTIDE SEQUENCE [LARGE SCALE GENOMIC DNA]</scope>
    <source>
        <strain evidence="2 3">EB310</strain>
    </source>
</reference>
<keyword evidence="1" id="KW-0812">Transmembrane</keyword>
<dbReference type="EMBL" id="CP053921">
    <property type="protein sequence ID" value="QKG71034.1"/>
    <property type="molecule type" value="Genomic_DNA"/>
</dbReference>
<gene>
    <name evidence="2" type="ORF">HQR01_06405</name>
</gene>
<proteinExistence type="predicted"/>
<dbReference type="Proteomes" id="UP000504693">
    <property type="component" value="Chromosome"/>
</dbReference>
<evidence type="ECO:0000256" key="1">
    <source>
        <dbReference type="SAM" id="Phobius"/>
    </source>
</evidence>
<keyword evidence="3" id="KW-1185">Reference proteome</keyword>
<dbReference type="KEGG" id="emv:HQR01_06405"/>
<keyword evidence="1" id="KW-1133">Transmembrane helix</keyword>
<name>A0A7D3XPS8_9SPHN</name>
<keyword evidence="1" id="KW-0472">Membrane</keyword>
<evidence type="ECO:0000313" key="2">
    <source>
        <dbReference type="EMBL" id="QKG71034.1"/>
    </source>
</evidence>
<sequence length="135" mass="14573">MNLSPALLQFVGSLVAILALAWVARWLKLGPQPRLHDESEARRAADEAVSGYAPVAIALDREGYGALMRDAAGRVLLLRPHGTHFAGRILAAGARAQLDGEALVVDSGERRYGQARLTVPNPQQWAREINAQGSR</sequence>